<evidence type="ECO:0000256" key="2">
    <source>
        <dbReference type="RuleBase" id="RU362097"/>
    </source>
</evidence>
<evidence type="ECO:0000256" key="1">
    <source>
        <dbReference type="ARBA" id="ARBA00007613"/>
    </source>
</evidence>
<dbReference type="PANTHER" id="PTHR30203:SF33">
    <property type="entry name" value="BLR4455 PROTEIN"/>
    <property type="match status" value="1"/>
</dbReference>
<dbReference type="Proteomes" id="UP000237082">
    <property type="component" value="Unassembled WGS sequence"/>
</dbReference>
<feature type="chain" id="PRO_5015371957" evidence="2">
    <location>
        <begin position="26"/>
        <end position="475"/>
    </location>
</feature>
<gene>
    <name evidence="3" type="ORF">C2I19_05895</name>
</gene>
<dbReference type="Gene3D" id="1.20.1600.10">
    <property type="entry name" value="Outer membrane efflux proteins (OEP)"/>
    <property type="match status" value="1"/>
</dbReference>
<dbReference type="NCBIfam" id="TIGR01845">
    <property type="entry name" value="outer_NodT"/>
    <property type="match status" value="1"/>
</dbReference>
<dbReference type="EMBL" id="PQWB01000019">
    <property type="protein sequence ID" value="POZ62913.1"/>
    <property type="molecule type" value="Genomic_DNA"/>
</dbReference>
<keyword evidence="2" id="KW-0449">Lipoprotein</keyword>
<evidence type="ECO:0000313" key="4">
    <source>
        <dbReference type="Proteomes" id="UP000237082"/>
    </source>
</evidence>
<keyword evidence="2" id="KW-1134">Transmembrane beta strand</keyword>
<dbReference type="GO" id="GO:0005886">
    <property type="term" value="C:plasma membrane"/>
    <property type="evidence" value="ECO:0007669"/>
    <property type="project" value="UniProtKB-SubCell"/>
</dbReference>
<feature type="signal peptide" evidence="2">
    <location>
        <begin position="1"/>
        <end position="25"/>
    </location>
</feature>
<comment type="subcellular location">
    <subcellularLocation>
        <location evidence="2">Cell membrane</location>
        <topology evidence="2">Lipid-anchor</topology>
    </subcellularLocation>
</comment>
<dbReference type="Gene3D" id="2.20.200.10">
    <property type="entry name" value="Outer membrane efflux proteins (OEP)"/>
    <property type="match status" value="1"/>
</dbReference>
<accession>A0A2S5DIK7</accession>
<keyword evidence="2" id="KW-0732">Signal</keyword>
<dbReference type="PANTHER" id="PTHR30203">
    <property type="entry name" value="OUTER MEMBRANE CATION EFFLUX PROTEIN"/>
    <property type="match status" value="1"/>
</dbReference>
<reference evidence="4" key="1">
    <citation type="submission" date="2018-02" db="EMBL/GenBank/DDBJ databases">
        <authorList>
            <person name="O'Hara-Hanley K."/>
            <person name="Soby S."/>
        </authorList>
    </citation>
    <scope>NUCLEOTIDE SEQUENCE [LARGE SCALE GENOMIC DNA]</scope>
    <source>
        <strain evidence="4">MWU14-2602</strain>
    </source>
</reference>
<sequence>MNRTTRPLKFSLASALAALALAGCAAGPDYVRPKLDIPAQFKEDGRWKTAEPQDAMPRGDWWNVYQDAGLNRLMDTLNRQSPTIAQAEAQYREAQAQLRQAEASLFPSLSATASRSHGVATAGAGASTAYNLGLSANWEVDLWGAVRRAVEAGEAKQQASQAQLAAIRLSSQAQLATAYLQLTVADAQLANLRQSEQLLANSLQLTRNQYAAGIVGDDAVASAESQWKTAQAAVVDKRLTRAQLEHAIAAQLGLAPAGLTLPEAAQPPRLPQIPAGLPSTLLERRPDVAAAERNMALANAEIGIAKTAYFPTLTLGASGGYRGSSFADWVSLPNRIWSIGPSLALTLFDAGLHRAQTDQAIAAYDASAASYRQTVLAALQGVEDNLSAQSLLHEEAGLQSDALAAARRAETVSLNQYKAGTVSYLNVLTTQNVRINSENTLWNVKSRQYTASVSLIAALGGSWQTADAATDIGHK</sequence>
<dbReference type="Pfam" id="PF02321">
    <property type="entry name" value="OEP"/>
    <property type="match status" value="2"/>
</dbReference>
<keyword evidence="4" id="KW-1185">Reference proteome</keyword>
<keyword evidence="2" id="KW-0472">Membrane</keyword>
<dbReference type="InterPro" id="IPR003423">
    <property type="entry name" value="OMP_efflux"/>
</dbReference>
<proteinExistence type="inferred from homology"/>
<organism evidence="3 4">
    <name type="scientific">Chromobacterium alticapitis</name>
    <dbReference type="NCBI Taxonomy" id="2073169"/>
    <lineage>
        <taxon>Bacteria</taxon>
        <taxon>Pseudomonadati</taxon>
        <taxon>Pseudomonadota</taxon>
        <taxon>Betaproteobacteria</taxon>
        <taxon>Neisseriales</taxon>
        <taxon>Chromobacteriaceae</taxon>
        <taxon>Chromobacterium</taxon>
    </lineage>
</organism>
<dbReference type="SUPFAM" id="SSF56954">
    <property type="entry name" value="Outer membrane efflux proteins (OEP)"/>
    <property type="match status" value="1"/>
</dbReference>
<comment type="similarity">
    <text evidence="1 2">Belongs to the outer membrane factor (OMF) (TC 1.B.17) family.</text>
</comment>
<comment type="caution">
    <text evidence="3">The sequence shown here is derived from an EMBL/GenBank/DDBJ whole genome shotgun (WGS) entry which is preliminary data.</text>
</comment>
<dbReference type="PROSITE" id="PS51257">
    <property type="entry name" value="PROKAR_LIPOPROTEIN"/>
    <property type="match status" value="1"/>
</dbReference>
<keyword evidence="2" id="KW-0812">Transmembrane</keyword>
<keyword evidence="2" id="KW-0564">Palmitate</keyword>
<name>A0A2S5DIK7_9NEIS</name>
<dbReference type="AlphaFoldDB" id="A0A2S5DIK7"/>
<dbReference type="InterPro" id="IPR010131">
    <property type="entry name" value="MdtP/NodT-like"/>
</dbReference>
<evidence type="ECO:0000313" key="3">
    <source>
        <dbReference type="EMBL" id="POZ62913.1"/>
    </source>
</evidence>
<protein>
    <submittedName>
        <fullName evidence="3">RND transporter</fullName>
    </submittedName>
</protein>
<dbReference type="OrthoDB" id="9770517at2"/>
<dbReference type="GO" id="GO:0015562">
    <property type="term" value="F:efflux transmembrane transporter activity"/>
    <property type="evidence" value="ECO:0007669"/>
    <property type="project" value="InterPro"/>
</dbReference>
<dbReference type="RefSeq" id="WP_103901790.1">
    <property type="nucleotide sequence ID" value="NZ_PQWB01000019.1"/>
</dbReference>